<dbReference type="PROSITE" id="PS51898">
    <property type="entry name" value="TYR_RECOMBINASE"/>
    <property type="match status" value="1"/>
</dbReference>
<dbReference type="RefSeq" id="WP_085255477.1">
    <property type="nucleotide sequence ID" value="NZ_AP022573.1"/>
</dbReference>
<proteinExistence type="inferred from homology"/>
<evidence type="ECO:0000256" key="4">
    <source>
        <dbReference type="PROSITE-ProRule" id="PRU01248"/>
    </source>
</evidence>
<dbReference type="GO" id="GO:0006310">
    <property type="term" value="P:DNA recombination"/>
    <property type="evidence" value="ECO:0007669"/>
    <property type="project" value="UniProtKB-KW"/>
</dbReference>
<dbReference type="InterPro" id="IPR050090">
    <property type="entry name" value="Tyrosine_recombinase_XerCD"/>
</dbReference>
<evidence type="ECO:0000256" key="2">
    <source>
        <dbReference type="ARBA" id="ARBA00023125"/>
    </source>
</evidence>
<dbReference type="InterPro" id="IPR011010">
    <property type="entry name" value="DNA_brk_join_enz"/>
</dbReference>
<dbReference type="Gene3D" id="1.10.443.10">
    <property type="entry name" value="Intergrase catalytic core"/>
    <property type="match status" value="1"/>
</dbReference>
<dbReference type="Pfam" id="PF00589">
    <property type="entry name" value="Phage_integrase"/>
    <property type="match status" value="1"/>
</dbReference>
<dbReference type="GO" id="GO:0015074">
    <property type="term" value="P:DNA integration"/>
    <property type="evidence" value="ECO:0007669"/>
    <property type="project" value="InterPro"/>
</dbReference>
<comment type="caution">
    <text evidence="7">The sequence shown here is derived from an EMBL/GenBank/DDBJ whole genome shotgun (WGS) entry which is preliminary data.</text>
</comment>
<dbReference type="PANTHER" id="PTHR30349:SF64">
    <property type="entry name" value="PROPHAGE INTEGRASE INTD-RELATED"/>
    <property type="match status" value="1"/>
</dbReference>
<dbReference type="InterPro" id="IPR013762">
    <property type="entry name" value="Integrase-like_cat_sf"/>
</dbReference>
<accession>A0AAJ3TX14</accession>
<keyword evidence="3" id="KW-0233">DNA recombination</keyword>
<dbReference type="InterPro" id="IPR028259">
    <property type="entry name" value="AP2-like_int_N"/>
</dbReference>
<evidence type="ECO:0000259" key="5">
    <source>
        <dbReference type="PROSITE" id="PS51898"/>
    </source>
</evidence>
<dbReference type="InterPro" id="IPR002104">
    <property type="entry name" value="Integrase_catalytic"/>
</dbReference>
<organism evidence="7 8">
    <name type="scientific">Mycobacterium saskatchewanense</name>
    <dbReference type="NCBI Taxonomy" id="220927"/>
    <lineage>
        <taxon>Bacteria</taxon>
        <taxon>Bacillati</taxon>
        <taxon>Actinomycetota</taxon>
        <taxon>Actinomycetes</taxon>
        <taxon>Mycobacteriales</taxon>
        <taxon>Mycobacteriaceae</taxon>
        <taxon>Mycobacterium</taxon>
        <taxon>Mycobacterium simiae complex</taxon>
    </lineage>
</organism>
<dbReference type="AlphaFoldDB" id="A0AAJ3TX14"/>
<keyword evidence="8" id="KW-1185">Reference proteome</keyword>
<name>A0AAJ3TX14_9MYCO</name>
<feature type="domain" description="Tyr recombinase" evidence="5">
    <location>
        <begin position="189"/>
        <end position="386"/>
    </location>
</feature>
<dbReference type="Proteomes" id="UP000193387">
    <property type="component" value="Unassembled WGS sequence"/>
</dbReference>
<dbReference type="EMBL" id="LQPR01000025">
    <property type="protein sequence ID" value="ORW72146.1"/>
    <property type="molecule type" value="Genomic_DNA"/>
</dbReference>
<sequence>MNRRQLPPQIKKIEVTDRKTGKSVVRYQLTVDAGLNPQTGRRQQVRRRYATEKQARDALAEIGQQAATDQFVPRKAVTVDELCADWLTSLHNARATTLNAYRYALAPLRERHGDMPVQKLTRPDLDRLLTELREGGSETAKGHARRAWSPRSLNKAVDAWRAVLDYGMERRELARNVAAAMKKVPRVHTEMATYTPDEIRRVLRAADKDRSGHLWYLALSGLRRGEIAGLMWSDIDLAAGTLTVARNRVQAGAGNVVEGDPKTLASRRTLPLDDGLVGVLKRASARYAQERLALGAAHADSGYVAVNEAGEPYTPDALTRMWRKLAKTAGVRPIRLHDARHSCGTAMHLRGVPIAVIAKWLGHCDPATTARLYTHSQDDALKAASATLGQVVTAHH</sequence>
<evidence type="ECO:0000313" key="7">
    <source>
        <dbReference type="EMBL" id="ORW72146.1"/>
    </source>
</evidence>
<evidence type="ECO:0000256" key="1">
    <source>
        <dbReference type="ARBA" id="ARBA00008857"/>
    </source>
</evidence>
<protein>
    <submittedName>
        <fullName evidence="7">Recombinase XerD</fullName>
    </submittedName>
</protein>
<comment type="similarity">
    <text evidence="1">Belongs to the 'phage' integrase family.</text>
</comment>
<dbReference type="InterPro" id="IPR010998">
    <property type="entry name" value="Integrase_recombinase_N"/>
</dbReference>
<evidence type="ECO:0000259" key="6">
    <source>
        <dbReference type="PROSITE" id="PS51900"/>
    </source>
</evidence>
<evidence type="ECO:0000256" key="3">
    <source>
        <dbReference type="ARBA" id="ARBA00023172"/>
    </source>
</evidence>
<dbReference type="PANTHER" id="PTHR30349">
    <property type="entry name" value="PHAGE INTEGRASE-RELATED"/>
    <property type="match status" value="1"/>
</dbReference>
<gene>
    <name evidence="7" type="ORF">AWC23_11530</name>
</gene>
<keyword evidence="2 4" id="KW-0238">DNA-binding</keyword>
<feature type="domain" description="Core-binding (CB)" evidence="6">
    <location>
        <begin position="77"/>
        <end position="168"/>
    </location>
</feature>
<dbReference type="PROSITE" id="PS51900">
    <property type="entry name" value="CB"/>
    <property type="match status" value="1"/>
</dbReference>
<dbReference type="GO" id="GO:0003677">
    <property type="term" value="F:DNA binding"/>
    <property type="evidence" value="ECO:0007669"/>
    <property type="project" value="UniProtKB-UniRule"/>
</dbReference>
<evidence type="ECO:0000313" key="8">
    <source>
        <dbReference type="Proteomes" id="UP000193387"/>
    </source>
</evidence>
<dbReference type="Pfam" id="PF14657">
    <property type="entry name" value="Arm-DNA-bind_4"/>
    <property type="match status" value="1"/>
</dbReference>
<dbReference type="InterPro" id="IPR044068">
    <property type="entry name" value="CB"/>
</dbReference>
<dbReference type="CDD" id="cd01189">
    <property type="entry name" value="INT_ICEBs1_C_like"/>
    <property type="match status" value="1"/>
</dbReference>
<dbReference type="SUPFAM" id="SSF56349">
    <property type="entry name" value="DNA breaking-rejoining enzymes"/>
    <property type="match status" value="1"/>
</dbReference>
<dbReference type="Gene3D" id="1.10.150.130">
    <property type="match status" value="1"/>
</dbReference>
<reference evidence="7 8" key="1">
    <citation type="submission" date="2016-01" db="EMBL/GenBank/DDBJ databases">
        <title>The new phylogeny of the genus Mycobacterium.</title>
        <authorList>
            <person name="Tarcisio F."/>
            <person name="Conor M."/>
            <person name="Antonella G."/>
            <person name="Elisabetta G."/>
            <person name="Giulia F.S."/>
            <person name="Sara T."/>
            <person name="Anna F."/>
            <person name="Clotilde B."/>
            <person name="Roberto B."/>
            <person name="Veronica D.S."/>
            <person name="Fabio R."/>
            <person name="Monica P."/>
            <person name="Olivier J."/>
            <person name="Enrico T."/>
            <person name="Nicola S."/>
        </authorList>
    </citation>
    <scope>NUCLEOTIDE SEQUENCE [LARGE SCALE GENOMIC DNA]</scope>
    <source>
        <strain evidence="7 8">DSM 44616</strain>
    </source>
</reference>